<evidence type="ECO:0000313" key="2">
    <source>
        <dbReference type="Proteomes" id="UP000507245"/>
    </source>
</evidence>
<organism evidence="1 2">
    <name type="scientific">Prunus armeniaca</name>
    <name type="common">Apricot</name>
    <name type="synonym">Armeniaca vulgaris</name>
    <dbReference type="NCBI Taxonomy" id="36596"/>
    <lineage>
        <taxon>Eukaryota</taxon>
        <taxon>Viridiplantae</taxon>
        <taxon>Streptophyta</taxon>
        <taxon>Embryophyta</taxon>
        <taxon>Tracheophyta</taxon>
        <taxon>Spermatophyta</taxon>
        <taxon>Magnoliopsida</taxon>
        <taxon>eudicotyledons</taxon>
        <taxon>Gunneridae</taxon>
        <taxon>Pentapetalae</taxon>
        <taxon>rosids</taxon>
        <taxon>fabids</taxon>
        <taxon>Rosales</taxon>
        <taxon>Rosaceae</taxon>
        <taxon>Amygdaloideae</taxon>
        <taxon>Amygdaleae</taxon>
        <taxon>Prunus</taxon>
    </lineage>
</organism>
<dbReference type="AlphaFoldDB" id="A0A6J5WL67"/>
<reference evidence="2" key="1">
    <citation type="journal article" date="2020" name="Genome Biol.">
        <title>Gamete binning: chromosome-level and haplotype-resolved genome assembly enabled by high-throughput single-cell sequencing of gamete genomes.</title>
        <authorList>
            <person name="Campoy J.A."/>
            <person name="Sun H."/>
            <person name="Goel M."/>
            <person name="Jiao W.-B."/>
            <person name="Folz-Donahue K."/>
            <person name="Wang N."/>
            <person name="Rubio M."/>
            <person name="Liu C."/>
            <person name="Kukat C."/>
            <person name="Ruiz D."/>
            <person name="Huettel B."/>
            <person name="Schneeberger K."/>
        </authorList>
    </citation>
    <scope>NUCLEOTIDE SEQUENCE [LARGE SCALE GENOMIC DNA]</scope>
    <source>
        <strain evidence="2">cv. Rojo Pasion</strain>
    </source>
</reference>
<sequence length="204" mass="23900">MMAVFWVVWMERNKRIFYDDKGDKIDQLWDWLRFWASLWASTYSVFKDINFSFHSFGLDSGIPRTNSIGKVSDSSAIVTDNFPNSEDAIRRGEYAVIRSLIRVLEGGVEGKRQVDKVIDKCASMQNLREAIATYRNSILRQPDEMKREASLSFFVEYLERYYFLICFAVYIHSERAALRSSSVGYSSFADWMKARPELYSIIRR</sequence>
<accession>A0A6J5WL67</accession>
<name>A0A6J5WL67_PRUAR</name>
<evidence type="ECO:0000313" key="1">
    <source>
        <dbReference type="EMBL" id="CAB4302496.1"/>
    </source>
</evidence>
<keyword evidence="2" id="KW-1185">Reference proteome</keyword>
<dbReference type="OrthoDB" id="1435117at2759"/>
<proteinExistence type="predicted"/>
<dbReference type="Proteomes" id="UP000507245">
    <property type="component" value="Unassembled WGS sequence"/>
</dbReference>
<gene>
    <name evidence="1" type="ORF">ORAREDHAP_LOCUS18280</name>
</gene>
<protein>
    <submittedName>
        <fullName evidence="1">Uncharacterized protein</fullName>
    </submittedName>
</protein>
<dbReference type="EMBL" id="CAEKKB010000003">
    <property type="protein sequence ID" value="CAB4302496.1"/>
    <property type="molecule type" value="Genomic_DNA"/>
</dbReference>